<keyword evidence="3 5" id="KW-0808">Transferase</keyword>
<name>A0A6B1I3M5_9EURY</name>
<dbReference type="AlphaFoldDB" id="A0A6B1I3M5"/>
<comment type="similarity">
    <text evidence="1">Belongs to the glycosyltransferase 2 family.</text>
</comment>
<dbReference type="InterPro" id="IPR029044">
    <property type="entry name" value="Nucleotide-diphossugar_trans"/>
</dbReference>
<reference evidence="5 6" key="1">
    <citation type="submission" date="2019-11" db="EMBL/GenBank/DDBJ databases">
        <title>Genome sequences of 17 halophilic strains isolated from different environments.</title>
        <authorList>
            <person name="Furrow R.E."/>
        </authorList>
    </citation>
    <scope>NUCLEOTIDE SEQUENCE [LARGE SCALE GENOMIC DNA]</scope>
    <source>
        <strain evidence="5 6">22517_05_Cabo</strain>
    </source>
</reference>
<dbReference type="EMBL" id="WMEO01000001">
    <property type="protein sequence ID" value="MYL15292.1"/>
    <property type="molecule type" value="Genomic_DNA"/>
</dbReference>
<dbReference type="InterPro" id="IPR001173">
    <property type="entry name" value="Glyco_trans_2-like"/>
</dbReference>
<evidence type="ECO:0000259" key="4">
    <source>
        <dbReference type="Pfam" id="PF00535"/>
    </source>
</evidence>
<dbReference type="PANTHER" id="PTHR43685">
    <property type="entry name" value="GLYCOSYLTRANSFERASE"/>
    <property type="match status" value="1"/>
</dbReference>
<evidence type="ECO:0000256" key="2">
    <source>
        <dbReference type="ARBA" id="ARBA00022676"/>
    </source>
</evidence>
<feature type="domain" description="Glycosyltransferase 2-like" evidence="4">
    <location>
        <begin position="7"/>
        <end position="160"/>
    </location>
</feature>
<gene>
    <name evidence="5" type="ORF">GLW36_01320</name>
</gene>
<sequence length="328" mass="37578">MPSPSVSVVMPTYDAADYLERSLESILHQSFDDFELIIVDDGSTDGTIDLIKKRDDERIRLVERENESGITSALNRGIDESHGKYIARHDADDWSAPERFDRQVTYLDTHSDVALLGTGAHLVDEDGKRIAKRRVLEDPEVGDLIDHNEFIHGSVMMRREPLVDLGGYDERFLTAEDYDLWLRLADQYSVANIDEPLYHFRQHDESIYGSNLKMLKLYHVLATRRVEDGFDKELYAAITTDDPKKAIEMFTTEERTWFHTELARESIRYGNLSSGREHVREAIRLNPTDLTLPAMLLLTYTTPKIASVVVDTYRKVINAKISVENRSG</sequence>
<dbReference type="InterPro" id="IPR050834">
    <property type="entry name" value="Glycosyltransf_2"/>
</dbReference>
<dbReference type="Proteomes" id="UP000460194">
    <property type="component" value="Unassembled WGS sequence"/>
</dbReference>
<dbReference type="SUPFAM" id="SSF53448">
    <property type="entry name" value="Nucleotide-diphospho-sugar transferases"/>
    <property type="match status" value="1"/>
</dbReference>
<evidence type="ECO:0000313" key="5">
    <source>
        <dbReference type="EMBL" id="MYL15292.1"/>
    </source>
</evidence>
<dbReference type="GO" id="GO:0016757">
    <property type="term" value="F:glycosyltransferase activity"/>
    <property type="evidence" value="ECO:0007669"/>
    <property type="project" value="UniProtKB-KW"/>
</dbReference>
<evidence type="ECO:0000256" key="3">
    <source>
        <dbReference type="ARBA" id="ARBA00022679"/>
    </source>
</evidence>
<keyword evidence="2" id="KW-0328">Glycosyltransferase</keyword>
<evidence type="ECO:0000256" key="1">
    <source>
        <dbReference type="ARBA" id="ARBA00006739"/>
    </source>
</evidence>
<dbReference type="RefSeq" id="WP_159368463.1">
    <property type="nucleotide sequence ID" value="NZ_WMEO01000001.1"/>
</dbReference>
<accession>A0A6B1I3M5</accession>
<protein>
    <submittedName>
        <fullName evidence="5">Glycosyltransferase</fullName>
    </submittedName>
</protein>
<proteinExistence type="inferred from homology"/>
<dbReference type="PANTHER" id="PTHR43685:SF5">
    <property type="entry name" value="GLYCOSYLTRANSFERASE EPSE-RELATED"/>
    <property type="match status" value="1"/>
</dbReference>
<evidence type="ECO:0000313" key="6">
    <source>
        <dbReference type="Proteomes" id="UP000460194"/>
    </source>
</evidence>
<comment type="caution">
    <text evidence="5">The sequence shown here is derived from an EMBL/GenBank/DDBJ whole genome shotgun (WGS) entry which is preliminary data.</text>
</comment>
<dbReference type="Gene3D" id="3.90.550.10">
    <property type="entry name" value="Spore Coat Polysaccharide Biosynthesis Protein SpsA, Chain A"/>
    <property type="match status" value="1"/>
</dbReference>
<organism evidence="5 6">
    <name type="scientific">Halorubrum distributum</name>
    <dbReference type="NCBI Taxonomy" id="29283"/>
    <lineage>
        <taxon>Archaea</taxon>
        <taxon>Methanobacteriati</taxon>
        <taxon>Methanobacteriota</taxon>
        <taxon>Stenosarchaea group</taxon>
        <taxon>Halobacteria</taxon>
        <taxon>Halobacteriales</taxon>
        <taxon>Haloferacaceae</taxon>
        <taxon>Halorubrum</taxon>
        <taxon>Halorubrum distributum group</taxon>
    </lineage>
</organism>
<dbReference type="Pfam" id="PF00535">
    <property type="entry name" value="Glycos_transf_2"/>
    <property type="match status" value="1"/>
</dbReference>